<dbReference type="Gene3D" id="3.30.70.100">
    <property type="match status" value="1"/>
</dbReference>
<evidence type="ECO:0000259" key="10">
    <source>
        <dbReference type="Pfam" id="PF21082"/>
    </source>
</evidence>
<evidence type="ECO:0000313" key="12">
    <source>
        <dbReference type="Proteomes" id="UP001139031"/>
    </source>
</evidence>
<keyword evidence="5 8" id="KW-1133">Transmembrane helix</keyword>
<name>A0ABS7U5G9_9BACT</name>
<dbReference type="InterPro" id="IPR011066">
    <property type="entry name" value="MscS_channel_C_sf"/>
</dbReference>
<dbReference type="Pfam" id="PF00924">
    <property type="entry name" value="MS_channel_2nd"/>
    <property type="match status" value="1"/>
</dbReference>
<proteinExistence type="inferred from homology"/>
<comment type="caution">
    <text evidence="11">The sequence shown here is derived from an EMBL/GenBank/DDBJ whole genome shotgun (WGS) entry which is preliminary data.</text>
</comment>
<keyword evidence="6 8" id="KW-0472">Membrane</keyword>
<dbReference type="InterPro" id="IPR049278">
    <property type="entry name" value="MS_channel_C"/>
</dbReference>
<organism evidence="11 12">
    <name type="scientific">Nannocystis pusilla</name>
    <dbReference type="NCBI Taxonomy" id="889268"/>
    <lineage>
        <taxon>Bacteria</taxon>
        <taxon>Pseudomonadati</taxon>
        <taxon>Myxococcota</taxon>
        <taxon>Polyangia</taxon>
        <taxon>Nannocystales</taxon>
        <taxon>Nannocystaceae</taxon>
        <taxon>Nannocystis</taxon>
    </lineage>
</organism>
<protein>
    <submittedName>
        <fullName evidence="11">Mechanosensitive ion channel family protein</fullName>
    </submittedName>
</protein>
<dbReference type="InterPro" id="IPR006686">
    <property type="entry name" value="MscS_channel_CS"/>
</dbReference>
<dbReference type="Proteomes" id="UP001139031">
    <property type="component" value="Unassembled WGS sequence"/>
</dbReference>
<dbReference type="PANTHER" id="PTHR30221">
    <property type="entry name" value="SMALL-CONDUCTANCE MECHANOSENSITIVE CHANNEL"/>
    <property type="match status" value="1"/>
</dbReference>
<sequence length="335" mass="36247">MLVDVSTAGARLQRMLDAAFALLPDLLLGSFVFAVFLLLARGARALGGRLAARADRHGNLGLVLGGLFQWGLVLLGSLVALSIVVPSFRASDLIELLGIGTVAIGFAFRDVLQNFFAGLLILLTQPFRLGDQIIVGPHEGTVQTIQTRATTILTYDGRRVVIPNTTLFTDAVIVNTALEKRRTSYDVGIGPSDDIAAARAAILRALRQVEGVLPDPSPEVLVVDLAAYSVQLRVWWWTDPPSQIHVLEVQSRVLAAIKSALSVAGVDLPFPTYQLLFHDQTEETDGDRRRQREGWPAGDGKPVPEASRLDLAVRELADPPRAAAPIHRPSRRSAP</sequence>
<evidence type="ECO:0000313" key="11">
    <source>
        <dbReference type="EMBL" id="MBZ5715698.1"/>
    </source>
</evidence>
<dbReference type="Pfam" id="PF21082">
    <property type="entry name" value="MS_channel_3rd"/>
    <property type="match status" value="1"/>
</dbReference>
<gene>
    <name evidence="11" type="ORF">K7C98_41265</name>
</gene>
<reference evidence="11" key="1">
    <citation type="submission" date="2021-08" db="EMBL/GenBank/DDBJ databases">
        <authorList>
            <person name="Stevens D.C."/>
        </authorList>
    </citation>
    <scope>NUCLEOTIDE SEQUENCE</scope>
    <source>
        <strain evidence="11">DSM 53165</strain>
    </source>
</reference>
<dbReference type="PROSITE" id="PS01246">
    <property type="entry name" value="UPF0003"/>
    <property type="match status" value="1"/>
</dbReference>
<dbReference type="SUPFAM" id="SSF50182">
    <property type="entry name" value="Sm-like ribonucleoproteins"/>
    <property type="match status" value="1"/>
</dbReference>
<evidence type="ECO:0000256" key="2">
    <source>
        <dbReference type="ARBA" id="ARBA00008017"/>
    </source>
</evidence>
<evidence type="ECO:0000256" key="4">
    <source>
        <dbReference type="ARBA" id="ARBA00022692"/>
    </source>
</evidence>
<evidence type="ECO:0000256" key="1">
    <source>
        <dbReference type="ARBA" id="ARBA00004651"/>
    </source>
</evidence>
<dbReference type="InterPro" id="IPR045275">
    <property type="entry name" value="MscS_archaea/bacteria_type"/>
</dbReference>
<evidence type="ECO:0000256" key="3">
    <source>
        <dbReference type="ARBA" id="ARBA00022475"/>
    </source>
</evidence>
<evidence type="ECO:0000256" key="8">
    <source>
        <dbReference type="SAM" id="Phobius"/>
    </source>
</evidence>
<dbReference type="PANTHER" id="PTHR30221:SF1">
    <property type="entry name" value="SMALL-CONDUCTANCE MECHANOSENSITIVE CHANNEL"/>
    <property type="match status" value="1"/>
</dbReference>
<comment type="similarity">
    <text evidence="2">Belongs to the MscS (TC 1.A.23) family.</text>
</comment>
<keyword evidence="4 8" id="KW-0812">Transmembrane</keyword>
<evidence type="ECO:0000259" key="9">
    <source>
        <dbReference type="Pfam" id="PF00924"/>
    </source>
</evidence>
<evidence type="ECO:0000256" key="6">
    <source>
        <dbReference type="ARBA" id="ARBA00023136"/>
    </source>
</evidence>
<feature type="region of interest" description="Disordered" evidence="7">
    <location>
        <begin position="279"/>
        <end position="306"/>
    </location>
</feature>
<feature type="domain" description="Mechanosensitive ion channel MscS C-terminal" evidence="10">
    <location>
        <begin position="186"/>
        <end position="267"/>
    </location>
</feature>
<dbReference type="SUPFAM" id="SSF82689">
    <property type="entry name" value="Mechanosensitive channel protein MscS (YggB), C-terminal domain"/>
    <property type="match status" value="1"/>
</dbReference>
<dbReference type="Gene3D" id="2.30.30.60">
    <property type="match status" value="1"/>
</dbReference>
<feature type="domain" description="Mechanosensitive ion channel MscS" evidence="9">
    <location>
        <begin position="110"/>
        <end position="173"/>
    </location>
</feature>
<dbReference type="EMBL" id="JAIRAU010000057">
    <property type="protein sequence ID" value="MBZ5715698.1"/>
    <property type="molecule type" value="Genomic_DNA"/>
</dbReference>
<feature type="transmembrane region" description="Helical" evidence="8">
    <location>
        <begin position="20"/>
        <end position="39"/>
    </location>
</feature>
<feature type="transmembrane region" description="Helical" evidence="8">
    <location>
        <begin position="60"/>
        <end position="84"/>
    </location>
</feature>
<accession>A0ABS7U5G9</accession>
<comment type="subcellular location">
    <subcellularLocation>
        <location evidence="1">Cell membrane</location>
        <topology evidence="1">Multi-pass membrane protein</topology>
    </subcellularLocation>
</comment>
<dbReference type="InterPro" id="IPR006685">
    <property type="entry name" value="MscS_channel_2nd"/>
</dbReference>
<dbReference type="Gene3D" id="1.10.287.1260">
    <property type="match status" value="1"/>
</dbReference>
<evidence type="ECO:0000256" key="7">
    <source>
        <dbReference type="SAM" id="MobiDB-lite"/>
    </source>
</evidence>
<keyword evidence="3" id="KW-1003">Cell membrane</keyword>
<evidence type="ECO:0000256" key="5">
    <source>
        <dbReference type="ARBA" id="ARBA00022989"/>
    </source>
</evidence>
<dbReference type="InterPro" id="IPR023408">
    <property type="entry name" value="MscS_beta-dom_sf"/>
</dbReference>
<keyword evidence="12" id="KW-1185">Reference proteome</keyword>
<dbReference type="RefSeq" id="WP_224197432.1">
    <property type="nucleotide sequence ID" value="NZ_JAIRAU010000057.1"/>
</dbReference>
<dbReference type="InterPro" id="IPR010920">
    <property type="entry name" value="LSM_dom_sf"/>
</dbReference>